<dbReference type="Proteomes" id="UP001519460">
    <property type="component" value="Unassembled WGS sequence"/>
</dbReference>
<accession>A0ABD0MAD6</accession>
<evidence type="ECO:0000313" key="3">
    <source>
        <dbReference type="Proteomes" id="UP001519460"/>
    </source>
</evidence>
<comment type="caution">
    <text evidence="2">The sequence shown here is derived from an EMBL/GenBank/DDBJ whole genome shotgun (WGS) entry which is preliminary data.</text>
</comment>
<sequence length="223" mass="25106">MHSAPERSSKISRVHHAFSAGKILKNLTGTPCIHRRKDPQKSHGYTMHSAKRSSKISRVQHTFSKKILKNLTGTPWPERSSNISRVHHAFSVKNQSAKGSVLKKRRGTPCIQRKDPQKSQAFTMHSLSEKILKNLTGAHCIQRPGNAQNYALKTGTPKNSNNTHTNIQEQIHKPACFLDPHQQMIDTVRLHEQLECIQRTARRSRSGKNYTPTATLGSPSRSN</sequence>
<gene>
    <name evidence="2" type="ORF">BaRGS_00000103</name>
</gene>
<keyword evidence="3" id="KW-1185">Reference proteome</keyword>
<organism evidence="2 3">
    <name type="scientific">Batillaria attramentaria</name>
    <dbReference type="NCBI Taxonomy" id="370345"/>
    <lineage>
        <taxon>Eukaryota</taxon>
        <taxon>Metazoa</taxon>
        <taxon>Spiralia</taxon>
        <taxon>Lophotrochozoa</taxon>
        <taxon>Mollusca</taxon>
        <taxon>Gastropoda</taxon>
        <taxon>Caenogastropoda</taxon>
        <taxon>Sorbeoconcha</taxon>
        <taxon>Cerithioidea</taxon>
        <taxon>Batillariidae</taxon>
        <taxon>Batillaria</taxon>
    </lineage>
</organism>
<proteinExistence type="predicted"/>
<dbReference type="AlphaFoldDB" id="A0ABD0MAD6"/>
<dbReference type="EMBL" id="JACVVK020000001">
    <property type="protein sequence ID" value="KAK7508537.1"/>
    <property type="molecule type" value="Genomic_DNA"/>
</dbReference>
<name>A0ABD0MAD6_9CAEN</name>
<protein>
    <submittedName>
        <fullName evidence="2">Uncharacterized protein</fullName>
    </submittedName>
</protein>
<reference evidence="2 3" key="1">
    <citation type="journal article" date="2023" name="Sci. Data">
        <title>Genome assembly of the Korean intertidal mud-creeper Batillaria attramentaria.</title>
        <authorList>
            <person name="Patra A.K."/>
            <person name="Ho P.T."/>
            <person name="Jun S."/>
            <person name="Lee S.J."/>
            <person name="Kim Y."/>
            <person name="Won Y.J."/>
        </authorList>
    </citation>
    <scope>NUCLEOTIDE SEQUENCE [LARGE SCALE GENOMIC DNA]</scope>
    <source>
        <strain evidence="2">Wonlab-2016</strain>
    </source>
</reference>
<evidence type="ECO:0000256" key="1">
    <source>
        <dbReference type="SAM" id="MobiDB-lite"/>
    </source>
</evidence>
<feature type="region of interest" description="Disordered" evidence="1">
    <location>
        <begin position="201"/>
        <end position="223"/>
    </location>
</feature>
<evidence type="ECO:0000313" key="2">
    <source>
        <dbReference type="EMBL" id="KAK7508537.1"/>
    </source>
</evidence>
<feature type="compositionally biased region" description="Polar residues" evidence="1">
    <location>
        <begin position="207"/>
        <end position="223"/>
    </location>
</feature>